<accession>A0ACC2LMP8</accession>
<reference evidence="1 2" key="1">
    <citation type="journal article" date="2022" name="Hortic Res">
        <title>A haplotype resolved chromosomal level avocado genome allows analysis of novel avocado genes.</title>
        <authorList>
            <person name="Nath O."/>
            <person name="Fletcher S.J."/>
            <person name="Hayward A."/>
            <person name="Shaw L.M."/>
            <person name="Masouleh A.K."/>
            <person name="Furtado A."/>
            <person name="Henry R.J."/>
            <person name="Mitter N."/>
        </authorList>
    </citation>
    <scope>NUCLEOTIDE SEQUENCE [LARGE SCALE GENOMIC DNA]</scope>
    <source>
        <strain evidence="2">cv. Hass</strain>
    </source>
</reference>
<protein>
    <submittedName>
        <fullName evidence="1">Uncharacterized protein</fullName>
    </submittedName>
</protein>
<proteinExistence type="predicted"/>
<evidence type="ECO:0000313" key="1">
    <source>
        <dbReference type="EMBL" id="KAJ8634311.1"/>
    </source>
</evidence>
<gene>
    <name evidence="1" type="ORF">MRB53_027647</name>
</gene>
<organism evidence="1 2">
    <name type="scientific">Persea americana</name>
    <name type="common">Avocado</name>
    <dbReference type="NCBI Taxonomy" id="3435"/>
    <lineage>
        <taxon>Eukaryota</taxon>
        <taxon>Viridiplantae</taxon>
        <taxon>Streptophyta</taxon>
        <taxon>Embryophyta</taxon>
        <taxon>Tracheophyta</taxon>
        <taxon>Spermatophyta</taxon>
        <taxon>Magnoliopsida</taxon>
        <taxon>Magnoliidae</taxon>
        <taxon>Laurales</taxon>
        <taxon>Lauraceae</taxon>
        <taxon>Persea</taxon>
    </lineage>
</organism>
<dbReference type="EMBL" id="CM056816">
    <property type="protein sequence ID" value="KAJ8634311.1"/>
    <property type="molecule type" value="Genomic_DNA"/>
</dbReference>
<dbReference type="Proteomes" id="UP001234297">
    <property type="component" value="Chromosome 8"/>
</dbReference>
<keyword evidence="2" id="KW-1185">Reference proteome</keyword>
<comment type="caution">
    <text evidence="1">The sequence shown here is derived from an EMBL/GenBank/DDBJ whole genome shotgun (WGS) entry which is preliminary data.</text>
</comment>
<sequence length="90" mass="9783">MYYSSSSSSPSSWILRLIQFMVLLAISGAYCGPINPGGRCYLPNTLQYHASYAFNSYYQSKSMGPGSCGFSPAAAVVSTDPRLKMSMDVF</sequence>
<name>A0ACC2LMP8_PERAE</name>
<evidence type="ECO:0000313" key="2">
    <source>
        <dbReference type="Proteomes" id="UP001234297"/>
    </source>
</evidence>